<dbReference type="OMA" id="MHEQKAL"/>
<gene>
    <name evidence="2" type="ORF">RHOBADRAFT_54971</name>
</gene>
<feature type="compositionally biased region" description="Low complexity" evidence="1">
    <location>
        <begin position="311"/>
        <end position="351"/>
    </location>
</feature>
<keyword evidence="3" id="KW-1185">Reference proteome</keyword>
<dbReference type="PRINTS" id="PR01217">
    <property type="entry name" value="PRICHEXTENSN"/>
</dbReference>
<reference evidence="2 3" key="1">
    <citation type="journal article" date="2015" name="Front. Microbiol.">
        <title>Genome sequence of the plant growth promoting endophytic yeast Rhodotorula graminis WP1.</title>
        <authorList>
            <person name="Firrincieli A."/>
            <person name="Otillar R."/>
            <person name="Salamov A."/>
            <person name="Schmutz J."/>
            <person name="Khan Z."/>
            <person name="Redman R.S."/>
            <person name="Fleck N.D."/>
            <person name="Lindquist E."/>
            <person name="Grigoriev I.V."/>
            <person name="Doty S.L."/>
        </authorList>
    </citation>
    <scope>NUCLEOTIDE SEQUENCE [LARGE SCALE GENOMIC DNA]</scope>
    <source>
        <strain evidence="2 3">WP1</strain>
    </source>
</reference>
<proteinExistence type="predicted"/>
<dbReference type="Proteomes" id="UP000053890">
    <property type="component" value="Unassembled WGS sequence"/>
</dbReference>
<name>A0A0N8Q006_RHOGW</name>
<dbReference type="STRING" id="578459.A0A0N8Q006"/>
<feature type="compositionally biased region" description="Low complexity" evidence="1">
    <location>
        <begin position="17"/>
        <end position="34"/>
    </location>
</feature>
<feature type="compositionally biased region" description="Pro residues" evidence="1">
    <location>
        <begin position="78"/>
        <end position="103"/>
    </location>
</feature>
<feature type="region of interest" description="Disordered" evidence="1">
    <location>
        <begin position="16"/>
        <end position="108"/>
    </location>
</feature>
<dbReference type="AlphaFoldDB" id="A0A0N8Q006"/>
<protein>
    <submittedName>
        <fullName evidence="2">Uncharacterized protein</fullName>
    </submittedName>
</protein>
<accession>A0A0N8Q006</accession>
<dbReference type="RefSeq" id="XP_018269838.1">
    <property type="nucleotide sequence ID" value="XM_018417589.1"/>
</dbReference>
<feature type="compositionally biased region" description="Pro residues" evidence="1">
    <location>
        <begin position="278"/>
        <end position="310"/>
    </location>
</feature>
<feature type="region of interest" description="Disordered" evidence="1">
    <location>
        <begin position="263"/>
        <end position="351"/>
    </location>
</feature>
<organism evidence="2 3">
    <name type="scientific">Rhodotorula graminis (strain WP1)</name>
    <dbReference type="NCBI Taxonomy" id="578459"/>
    <lineage>
        <taxon>Eukaryota</taxon>
        <taxon>Fungi</taxon>
        <taxon>Dikarya</taxon>
        <taxon>Basidiomycota</taxon>
        <taxon>Pucciniomycotina</taxon>
        <taxon>Microbotryomycetes</taxon>
        <taxon>Sporidiobolales</taxon>
        <taxon>Sporidiobolaceae</taxon>
        <taxon>Rhodotorula</taxon>
    </lineage>
</organism>
<dbReference type="GeneID" id="28978037"/>
<dbReference type="OrthoDB" id="2595549at2759"/>
<evidence type="ECO:0000313" key="3">
    <source>
        <dbReference type="Proteomes" id="UP000053890"/>
    </source>
</evidence>
<dbReference type="EMBL" id="KQ474082">
    <property type="protein sequence ID" value="KPV73789.1"/>
    <property type="molecule type" value="Genomic_DNA"/>
</dbReference>
<evidence type="ECO:0000313" key="2">
    <source>
        <dbReference type="EMBL" id="KPV73789.1"/>
    </source>
</evidence>
<evidence type="ECO:0000256" key="1">
    <source>
        <dbReference type="SAM" id="MobiDB-lite"/>
    </source>
</evidence>
<sequence>MLSARDQECLAVLRAVPPLLSPDLPSLPPSALAAEAGTLKRKREPSGDSATPAVGLGLEGAAPVEQPPPAAASKRPRPAAPPPPPPPAPSSRGPPAPPPPPPSDLRDSPALAAAKLPVVKGSPVLGSSSISRVDREAEWRKDWPKDRLRKLAAQCRDHGRKLKHAGDAIGRASSPGRKDVLRALAHHVDSILLYVFSFWCDDAASRACNVQQWGSMFGLIAFVRKMAERENVAVVVGMCARMEAIAVYTTSMHEQKALNFTGTQLTKAHSSSTAAPSARPPPPPPPPPGRPPPPPGPPPPPPPPTAPPADAPAASPSSGATESPAAVPSPAPASAALASTSSSSSSTPTSTKAYDDFLRSFLRASPDLFRHQRLYDDSCALLSPAVLSTSFPRTWALCTRPEEQTSLTSFVVPARPWRFAWPAELGRGTLGHQVAWARAILEEWSENEGLGYVPDDVGAGV</sequence>